<reference evidence="2" key="2">
    <citation type="submission" date="2021-04" db="EMBL/GenBank/DDBJ databases">
        <authorList>
            <person name="Gilroy R."/>
        </authorList>
    </citation>
    <scope>NUCLEOTIDE SEQUENCE</scope>
    <source>
        <strain evidence="2">B5-657</strain>
    </source>
</reference>
<dbReference type="Pfam" id="PF00149">
    <property type="entry name" value="Metallophos"/>
    <property type="match status" value="1"/>
</dbReference>
<feature type="domain" description="Calcineurin-like phosphoesterase" evidence="1">
    <location>
        <begin position="4"/>
        <end position="196"/>
    </location>
</feature>
<evidence type="ECO:0000313" key="2">
    <source>
        <dbReference type="EMBL" id="MBU3803150.1"/>
    </source>
</evidence>
<dbReference type="Gene3D" id="3.60.21.10">
    <property type="match status" value="1"/>
</dbReference>
<dbReference type="InterPro" id="IPR014578">
    <property type="entry name" value="Pesterase_CT488"/>
</dbReference>
<organism evidence="2 3">
    <name type="scientific">Candidatus Cellulosilyticum pullistercoris</name>
    <dbReference type="NCBI Taxonomy" id="2838521"/>
    <lineage>
        <taxon>Bacteria</taxon>
        <taxon>Bacillati</taxon>
        <taxon>Bacillota</taxon>
        <taxon>Clostridia</taxon>
        <taxon>Lachnospirales</taxon>
        <taxon>Cellulosilyticaceae</taxon>
        <taxon>Cellulosilyticum</taxon>
    </lineage>
</organism>
<dbReference type="InterPro" id="IPR051158">
    <property type="entry name" value="Metallophosphoesterase_sf"/>
</dbReference>
<name>A0A9E2NJJ5_9FIRM</name>
<dbReference type="PANTHER" id="PTHR31302:SF22">
    <property type="entry name" value="PHOSPHOESTERASE"/>
    <property type="match status" value="1"/>
</dbReference>
<reference evidence="2" key="1">
    <citation type="journal article" date="2021" name="PeerJ">
        <title>Extensive microbial diversity within the chicken gut microbiome revealed by metagenomics and culture.</title>
        <authorList>
            <person name="Gilroy R."/>
            <person name="Ravi A."/>
            <person name="Getino M."/>
            <person name="Pursley I."/>
            <person name="Horton D.L."/>
            <person name="Alikhan N.F."/>
            <person name="Baker D."/>
            <person name="Gharbi K."/>
            <person name="Hall N."/>
            <person name="Watson M."/>
            <person name="Adriaenssens E.M."/>
            <person name="Foster-Nyarko E."/>
            <person name="Jarju S."/>
            <person name="Secka A."/>
            <person name="Antonio M."/>
            <person name="Oren A."/>
            <person name="Chaudhuri R.R."/>
            <person name="La Ragione R."/>
            <person name="Hildebrand F."/>
            <person name="Pallen M.J."/>
        </authorList>
    </citation>
    <scope>NUCLEOTIDE SEQUENCE</scope>
    <source>
        <strain evidence="2">B5-657</strain>
    </source>
</reference>
<dbReference type="AlphaFoldDB" id="A0A9E2NJJ5"/>
<dbReference type="SUPFAM" id="SSF56300">
    <property type="entry name" value="Metallo-dependent phosphatases"/>
    <property type="match status" value="1"/>
</dbReference>
<sequence length="229" mass="26718">MKRFAIGDLHLSQSMKKPMNVFGDHWKDHAHKIKENWERQVTDDDVVLIPGDISWAMRLEEAKIDLDWLNKLPGKKICVRGNHDYWWDRPKKLMDAYPQMVFLQNTAYTLDNLTFCGARGWICPNPISFTSEDERLFTRELARLKLSLDVAMKQGAIEIWVMLHYPPTYGGEKNSPLTELLKAYPVTRVIYGHLHDSLSWELALQGNYEGIHYQLVSADYLDFRPLLLL</sequence>
<dbReference type="GO" id="GO:0016787">
    <property type="term" value="F:hydrolase activity"/>
    <property type="evidence" value="ECO:0007669"/>
    <property type="project" value="InterPro"/>
</dbReference>
<accession>A0A9E2NJJ5</accession>
<evidence type="ECO:0000259" key="1">
    <source>
        <dbReference type="Pfam" id="PF00149"/>
    </source>
</evidence>
<gene>
    <name evidence="2" type="ORF">H9872_00100</name>
</gene>
<dbReference type="InterPro" id="IPR029052">
    <property type="entry name" value="Metallo-depent_PP-like"/>
</dbReference>
<evidence type="ECO:0000313" key="3">
    <source>
        <dbReference type="Proteomes" id="UP000824229"/>
    </source>
</evidence>
<dbReference type="PIRSF" id="PIRSF033094">
    <property type="entry name" value="Pesterase_CT488"/>
    <property type="match status" value="1"/>
</dbReference>
<dbReference type="EMBL" id="JAHLFQ010000003">
    <property type="protein sequence ID" value="MBU3803150.1"/>
    <property type="molecule type" value="Genomic_DNA"/>
</dbReference>
<comment type="caution">
    <text evidence="2">The sequence shown here is derived from an EMBL/GenBank/DDBJ whole genome shotgun (WGS) entry which is preliminary data.</text>
</comment>
<proteinExistence type="predicted"/>
<dbReference type="PANTHER" id="PTHR31302">
    <property type="entry name" value="TRANSMEMBRANE PROTEIN WITH METALLOPHOSPHOESTERASE DOMAIN-RELATED"/>
    <property type="match status" value="1"/>
</dbReference>
<dbReference type="Proteomes" id="UP000824229">
    <property type="component" value="Unassembled WGS sequence"/>
</dbReference>
<dbReference type="InterPro" id="IPR004843">
    <property type="entry name" value="Calcineurin-like_PHP"/>
</dbReference>
<protein>
    <submittedName>
        <fullName evidence="2">Metallophosphoesterase</fullName>
    </submittedName>
</protein>